<dbReference type="AlphaFoldDB" id="A0ABD3Q422"/>
<reference evidence="2 3" key="1">
    <citation type="journal article" date="2020" name="G3 (Bethesda)">
        <title>Improved Reference Genome for Cyclotella cryptica CCMP332, a Model for Cell Wall Morphogenesis, Salinity Adaptation, and Lipid Production in Diatoms (Bacillariophyta).</title>
        <authorList>
            <person name="Roberts W.R."/>
            <person name="Downey K.M."/>
            <person name="Ruck E.C."/>
            <person name="Traller J.C."/>
            <person name="Alverson A.J."/>
        </authorList>
    </citation>
    <scope>NUCLEOTIDE SEQUENCE [LARGE SCALE GENOMIC DNA]</scope>
    <source>
        <strain evidence="2 3">CCMP332</strain>
    </source>
</reference>
<feature type="chain" id="PRO_5044743221" evidence="1">
    <location>
        <begin position="23"/>
        <end position="129"/>
    </location>
</feature>
<sequence>MSMLRLFPTAILLLAITSSTSAYSSSQKKTIKTTQQSSPIDRSTFLATTAASCLTFISSSPAFAKDIDPAVKGTKADPAFQACLSQCVYECTKPKGMEQRSRAECLPECKSKCATTKQQLLLGSPVSEK</sequence>
<evidence type="ECO:0000313" key="2">
    <source>
        <dbReference type="EMBL" id="KAL3794958.1"/>
    </source>
</evidence>
<accession>A0ABD3Q422</accession>
<gene>
    <name evidence="2" type="ORF">HJC23_004335</name>
</gene>
<keyword evidence="1" id="KW-0732">Signal</keyword>
<dbReference type="Proteomes" id="UP001516023">
    <property type="component" value="Unassembled WGS sequence"/>
</dbReference>
<evidence type="ECO:0000256" key="1">
    <source>
        <dbReference type="SAM" id="SignalP"/>
    </source>
</evidence>
<comment type="caution">
    <text evidence="2">The sequence shown here is derived from an EMBL/GenBank/DDBJ whole genome shotgun (WGS) entry which is preliminary data.</text>
</comment>
<proteinExistence type="predicted"/>
<keyword evidence="3" id="KW-1185">Reference proteome</keyword>
<evidence type="ECO:0000313" key="3">
    <source>
        <dbReference type="Proteomes" id="UP001516023"/>
    </source>
</evidence>
<protein>
    <submittedName>
        <fullName evidence="2">Uncharacterized protein</fullName>
    </submittedName>
</protein>
<name>A0ABD3Q422_9STRA</name>
<dbReference type="EMBL" id="JABMIG020000076">
    <property type="protein sequence ID" value="KAL3794958.1"/>
    <property type="molecule type" value="Genomic_DNA"/>
</dbReference>
<feature type="signal peptide" evidence="1">
    <location>
        <begin position="1"/>
        <end position="22"/>
    </location>
</feature>
<organism evidence="2 3">
    <name type="scientific">Cyclotella cryptica</name>
    <dbReference type="NCBI Taxonomy" id="29204"/>
    <lineage>
        <taxon>Eukaryota</taxon>
        <taxon>Sar</taxon>
        <taxon>Stramenopiles</taxon>
        <taxon>Ochrophyta</taxon>
        <taxon>Bacillariophyta</taxon>
        <taxon>Coscinodiscophyceae</taxon>
        <taxon>Thalassiosirophycidae</taxon>
        <taxon>Stephanodiscales</taxon>
        <taxon>Stephanodiscaceae</taxon>
        <taxon>Cyclotella</taxon>
    </lineage>
</organism>